<keyword evidence="1" id="KW-0175">Coiled coil</keyword>
<gene>
    <name evidence="2" type="ORF">AXF42_Ash000763</name>
</gene>
<dbReference type="AlphaFoldDB" id="A0A2I0AH98"/>
<name>A0A2I0AH98_9ASPA</name>
<sequence length="51" mass="6486">MWVIKELNSNFEEIRIERKLQLNELEELRLEAYMNSKIYKERKKYFMINIF</sequence>
<evidence type="ECO:0000313" key="2">
    <source>
        <dbReference type="EMBL" id="PKA54927.1"/>
    </source>
</evidence>
<protein>
    <submittedName>
        <fullName evidence="2">Uncharacterized protein</fullName>
    </submittedName>
</protein>
<dbReference type="EMBL" id="KZ451982">
    <property type="protein sequence ID" value="PKA54927.1"/>
    <property type="molecule type" value="Genomic_DNA"/>
</dbReference>
<dbReference type="Proteomes" id="UP000236161">
    <property type="component" value="Unassembled WGS sequence"/>
</dbReference>
<proteinExistence type="predicted"/>
<feature type="coiled-coil region" evidence="1">
    <location>
        <begin position="4"/>
        <end position="31"/>
    </location>
</feature>
<evidence type="ECO:0000256" key="1">
    <source>
        <dbReference type="SAM" id="Coils"/>
    </source>
</evidence>
<organism evidence="2 3">
    <name type="scientific">Apostasia shenzhenica</name>
    <dbReference type="NCBI Taxonomy" id="1088818"/>
    <lineage>
        <taxon>Eukaryota</taxon>
        <taxon>Viridiplantae</taxon>
        <taxon>Streptophyta</taxon>
        <taxon>Embryophyta</taxon>
        <taxon>Tracheophyta</taxon>
        <taxon>Spermatophyta</taxon>
        <taxon>Magnoliopsida</taxon>
        <taxon>Liliopsida</taxon>
        <taxon>Asparagales</taxon>
        <taxon>Orchidaceae</taxon>
        <taxon>Apostasioideae</taxon>
        <taxon>Apostasia</taxon>
    </lineage>
</organism>
<reference evidence="2 3" key="1">
    <citation type="journal article" date="2017" name="Nature">
        <title>The Apostasia genome and the evolution of orchids.</title>
        <authorList>
            <person name="Zhang G.Q."/>
            <person name="Liu K.W."/>
            <person name="Li Z."/>
            <person name="Lohaus R."/>
            <person name="Hsiao Y.Y."/>
            <person name="Niu S.C."/>
            <person name="Wang J.Y."/>
            <person name="Lin Y.C."/>
            <person name="Xu Q."/>
            <person name="Chen L.J."/>
            <person name="Yoshida K."/>
            <person name="Fujiwara S."/>
            <person name="Wang Z.W."/>
            <person name="Zhang Y.Q."/>
            <person name="Mitsuda N."/>
            <person name="Wang M."/>
            <person name="Liu G.H."/>
            <person name="Pecoraro L."/>
            <person name="Huang H.X."/>
            <person name="Xiao X.J."/>
            <person name="Lin M."/>
            <person name="Wu X.Y."/>
            <person name="Wu W.L."/>
            <person name="Chen Y.Y."/>
            <person name="Chang S.B."/>
            <person name="Sakamoto S."/>
            <person name="Ohme-Takagi M."/>
            <person name="Yagi M."/>
            <person name="Zeng S.J."/>
            <person name="Shen C.Y."/>
            <person name="Yeh C.M."/>
            <person name="Luo Y.B."/>
            <person name="Tsai W.C."/>
            <person name="Van de Peer Y."/>
            <person name="Liu Z.J."/>
        </authorList>
    </citation>
    <scope>NUCLEOTIDE SEQUENCE [LARGE SCALE GENOMIC DNA]</scope>
    <source>
        <strain evidence="3">cv. Shenzhen</strain>
        <tissue evidence="2">Stem</tissue>
    </source>
</reference>
<evidence type="ECO:0000313" key="3">
    <source>
        <dbReference type="Proteomes" id="UP000236161"/>
    </source>
</evidence>
<keyword evidence="3" id="KW-1185">Reference proteome</keyword>
<accession>A0A2I0AH98</accession>